<dbReference type="PANTHER" id="PTHR43363:SF1">
    <property type="entry name" value="HYPOXANTHINE-GUANINE PHOSPHORIBOSYLTRANSFERASE"/>
    <property type="match status" value="1"/>
</dbReference>
<accession>A0A381U347</accession>
<dbReference type="GO" id="GO:0016757">
    <property type="term" value="F:glycosyltransferase activity"/>
    <property type="evidence" value="ECO:0007669"/>
    <property type="project" value="UniProtKB-KW"/>
</dbReference>
<dbReference type="AlphaFoldDB" id="A0A381U347"/>
<reference evidence="4" key="1">
    <citation type="submission" date="2018-05" db="EMBL/GenBank/DDBJ databases">
        <authorList>
            <person name="Lanie J.A."/>
            <person name="Ng W.-L."/>
            <person name="Kazmierczak K.M."/>
            <person name="Andrzejewski T.M."/>
            <person name="Davidsen T.M."/>
            <person name="Wayne K.J."/>
            <person name="Tettelin H."/>
            <person name="Glass J.I."/>
            <person name="Rusch D."/>
            <person name="Podicherti R."/>
            <person name="Tsui H.-C.T."/>
            <person name="Winkler M.E."/>
        </authorList>
    </citation>
    <scope>NUCLEOTIDE SEQUENCE</scope>
</reference>
<evidence type="ECO:0000256" key="1">
    <source>
        <dbReference type="ARBA" id="ARBA00022676"/>
    </source>
</evidence>
<keyword evidence="1" id="KW-0328">Glycosyltransferase</keyword>
<name>A0A381U347_9ZZZZ</name>
<dbReference type="Gene3D" id="3.40.50.2020">
    <property type="match status" value="1"/>
</dbReference>
<keyword evidence="2" id="KW-0808">Transferase</keyword>
<feature type="domain" description="Phosphoribosyltransferase" evidence="3">
    <location>
        <begin position="24"/>
        <end position="161"/>
    </location>
</feature>
<protein>
    <recommendedName>
        <fullName evidence="3">Phosphoribosyltransferase domain-containing protein</fullName>
    </recommendedName>
</protein>
<dbReference type="InterPro" id="IPR029057">
    <property type="entry name" value="PRTase-like"/>
</dbReference>
<evidence type="ECO:0000313" key="4">
    <source>
        <dbReference type="EMBL" id="SVA22660.1"/>
    </source>
</evidence>
<evidence type="ECO:0000259" key="3">
    <source>
        <dbReference type="Pfam" id="PF00156"/>
    </source>
</evidence>
<sequence>MPITKKYITADELLLDSFRLGVMIHNSGFKPDFIVGVWRGGTPVGIAIQEIMAYLGNESDHIAIRTSSYIGIDNQSKEVRVHGIDYLISNMNAEDKLLVVDDVFDSGRSIKAILDTLNEKARKNIPHDVRMAMPWYKPERNIINMEPDYYIHETDDWLVFPHEMDGLTEQEIFTNKKNMREILSQVSSD</sequence>
<organism evidence="4">
    <name type="scientific">marine metagenome</name>
    <dbReference type="NCBI Taxonomy" id="408172"/>
    <lineage>
        <taxon>unclassified sequences</taxon>
        <taxon>metagenomes</taxon>
        <taxon>ecological metagenomes</taxon>
    </lineage>
</organism>
<dbReference type="InterPro" id="IPR000836">
    <property type="entry name" value="PRTase_dom"/>
</dbReference>
<dbReference type="EMBL" id="UINC01005648">
    <property type="protein sequence ID" value="SVA22660.1"/>
    <property type="molecule type" value="Genomic_DNA"/>
</dbReference>
<proteinExistence type="predicted"/>
<dbReference type="Pfam" id="PF00156">
    <property type="entry name" value="Pribosyltran"/>
    <property type="match status" value="1"/>
</dbReference>
<dbReference type="PANTHER" id="PTHR43363">
    <property type="entry name" value="HYPOXANTHINE PHOSPHORIBOSYLTRANSFERASE"/>
    <property type="match status" value="1"/>
</dbReference>
<dbReference type="SUPFAM" id="SSF53271">
    <property type="entry name" value="PRTase-like"/>
    <property type="match status" value="1"/>
</dbReference>
<dbReference type="CDD" id="cd06223">
    <property type="entry name" value="PRTases_typeI"/>
    <property type="match status" value="1"/>
</dbReference>
<evidence type="ECO:0000256" key="2">
    <source>
        <dbReference type="ARBA" id="ARBA00022679"/>
    </source>
</evidence>
<gene>
    <name evidence="4" type="ORF">METZ01_LOCUS75514</name>
</gene>